<evidence type="ECO:0000313" key="4">
    <source>
        <dbReference type="EMBL" id="CAI9973195.1"/>
    </source>
</evidence>
<dbReference type="EMBL" id="CAXDID020000089">
    <property type="protein sequence ID" value="CAL6021644.1"/>
    <property type="molecule type" value="Genomic_DNA"/>
</dbReference>
<reference evidence="1" key="1">
    <citation type="submission" date="2023-06" db="EMBL/GenBank/DDBJ databases">
        <authorList>
            <person name="Kurt Z."/>
        </authorList>
    </citation>
    <scope>NUCLEOTIDE SEQUENCE</scope>
</reference>
<dbReference type="EMBL" id="CATOUU010001119">
    <property type="protein sequence ID" value="CAI9973199.1"/>
    <property type="molecule type" value="Genomic_DNA"/>
</dbReference>
<dbReference type="EMBL" id="CATOUU010000762">
    <property type="protein sequence ID" value="CAI9946441.1"/>
    <property type="molecule type" value="Genomic_DNA"/>
</dbReference>
<dbReference type="EMBL" id="CATOUU010000762">
    <property type="protein sequence ID" value="CAI9946439.1"/>
    <property type="molecule type" value="Genomic_DNA"/>
</dbReference>
<dbReference type="EMBL" id="CAXDID020000161">
    <property type="protein sequence ID" value="CAL6044680.1"/>
    <property type="molecule type" value="Genomic_DNA"/>
</dbReference>
<dbReference type="EMBL" id="CAXDID020000089">
    <property type="protein sequence ID" value="CAL6021640.1"/>
    <property type="molecule type" value="Genomic_DNA"/>
</dbReference>
<evidence type="ECO:0000313" key="2">
    <source>
        <dbReference type="EMBL" id="CAI9946441.1"/>
    </source>
</evidence>
<name>A0AA86PUF8_9EUKA</name>
<accession>A0AA86PUF8</accession>
<dbReference type="EMBL" id="CATOUU010001119">
    <property type="protein sequence ID" value="CAI9973193.1"/>
    <property type="molecule type" value="Genomic_DNA"/>
</dbReference>
<evidence type="ECO:0000313" key="8">
    <source>
        <dbReference type="EMBL" id="CAL6021644.1"/>
    </source>
</evidence>
<evidence type="ECO:0000313" key="6">
    <source>
        <dbReference type="EMBL" id="CAI9973199.1"/>
    </source>
</evidence>
<evidence type="ECO:0000313" key="10">
    <source>
        <dbReference type="EMBL" id="CAL6044684.1"/>
    </source>
</evidence>
<evidence type="ECO:0000313" key="12">
    <source>
        <dbReference type="EMBL" id="CAL6044692.1"/>
    </source>
</evidence>
<dbReference type="Proteomes" id="UP001642409">
    <property type="component" value="Unassembled WGS sequence"/>
</dbReference>
<evidence type="ECO:0000313" key="1">
    <source>
        <dbReference type="EMBL" id="CAI9946439.1"/>
    </source>
</evidence>
<evidence type="ECO:0000313" key="7">
    <source>
        <dbReference type="EMBL" id="CAL6021640.1"/>
    </source>
</evidence>
<dbReference type="EMBL" id="CATOUU010001119">
    <property type="protein sequence ID" value="CAI9973197.1"/>
    <property type="molecule type" value="Genomic_DNA"/>
</dbReference>
<gene>
    <name evidence="7" type="ORF">HINF_LOCUS28265</name>
    <name evidence="8" type="ORF">HINF_LOCUS28267</name>
    <name evidence="1" type="ORF">HINF_LOCUS34084</name>
    <name evidence="2" type="ORF">HINF_LOCUS34086</name>
    <name evidence="9" type="ORF">HINF_LOCUS40673</name>
    <name evidence="10" type="ORF">HINF_LOCUS40675</name>
    <name evidence="11" type="ORF">HINF_LOCUS40677</name>
    <name evidence="12" type="ORF">HINF_LOCUS40679</name>
    <name evidence="3" type="ORF">HINF_LOCUS60838</name>
    <name evidence="4" type="ORF">HINF_LOCUS60840</name>
    <name evidence="5" type="ORF">HINF_LOCUS60842</name>
    <name evidence="6" type="ORF">HINF_LOCUS60844</name>
</gene>
<organism evidence="1">
    <name type="scientific">Hexamita inflata</name>
    <dbReference type="NCBI Taxonomy" id="28002"/>
    <lineage>
        <taxon>Eukaryota</taxon>
        <taxon>Metamonada</taxon>
        <taxon>Diplomonadida</taxon>
        <taxon>Hexamitidae</taxon>
        <taxon>Hexamitinae</taxon>
        <taxon>Hexamita</taxon>
    </lineage>
</organism>
<evidence type="ECO:0000313" key="3">
    <source>
        <dbReference type="EMBL" id="CAI9973193.1"/>
    </source>
</evidence>
<sequence length="115" mass="13282">MKTSSSNKILIPKILQQIWNEDKFMLTPMYELKRHTKKTCKQVVKPECNFSQDSYSSRGDFEVDGSLLASMVKQQLENVRELDKIFGEVAEKYDEVAEQCQNLALNLSIMKSICK</sequence>
<dbReference type="EMBL" id="CATOUU010001119">
    <property type="protein sequence ID" value="CAI9973195.1"/>
    <property type="molecule type" value="Genomic_DNA"/>
</dbReference>
<dbReference type="EMBL" id="CAXDID020000161">
    <property type="protein sequence ID" value="CAL6044688.1"/>
    <property type="molecule type" value="Genomic_DNA"/>
</dbReference>
<dbReference type="AlphaFoldDB" id="A0AA86PUF8"/>
<proteinExistence type="predicted"/>
<dbReference type="EMBL" id="CAXDID020000161">
    <property type="protein sequence ID" value="CAL6044692.1"/>
    <property type="molecule type" value="Genomic_DNA"/>
</dbReference>
<evidence type="ECO:0000313" key="5">
    <source>
        <dbReference type="EMBL" id="CAI9973197.1"/>
    </source>
</evidence>
<evidence type="ECO:0000313" key="9">
    <source>
        <dbReference type="EMBL" id="CAL6044680.1"/>
    </source>
</evidence>
<protein>
    <submittedName>
        <fullName evidence="7">Hypothetical_protein</fullName>
    </submittedName>
</protein>
<evidence type="ECO:0000313" key="11">
    <source>
        <dbReference type="EMBL" id="CAL6044688.1"/>
    </source>
</evidence>
<dbReference type="EMBL" id="CAXDID020000161">
    <property type="protein sequence ID" value="CAL6044684.1"/>
    <property type="molecule type" value="Genomic_DNA"/>
</dbReference>
<evidence type="ECO:0000313" key="13">
    <source>
        <dbReference type="Proteomes" id="UP001642409"/>
    </source>
</evidence>
<reference evidence="7 13" key="2">
    <citation type="submission" date="2024-07" db="EMBL/GenBank/DDBJ databases">
        <authorList>
            <person name="Akdeniz Z."/>
        </authorList>
    </citation>
    <scope>NUCLEOTIDE SEQUENCE [LARGE SCALE GENOMIC DNA]</scope>
</reference>
<comment type="caution">
    <text evidence="1">The sequence shown here is derived from an EMBL/GenBank/DDBJ whole genome shotgun (WGS) entry which is preliminary data.</text>
</comment>
<keyword evidence="13" id="KW-1185">Reference proteome</keyword>